<feature type="region of interest" description="Disordered" evidence="1">
    <location>
        <begin position="641"/>
        <end position="661"/>
    </location>
</feature>
<reference evidence="3" key="1">
    <citation type="journal article" date="2017" name="Appl. Environ. Microbiol.">
        <title>Molecular characterization of an Endozoicomonas-like organism causing infection in king scallop Pecten maximus L.</title>
        <authorList>
            <person name="Cano I."/>
            <person name="van Aerle R."/>
            <person name="Ross S."/>
            <person name="Verner-Jeffreys D.W."/>
            <person name="Paley R.K."/>
            <person name="Rimmer G."/>
            <person name="Ryder D."/>
            <person name="Hooper P."/>
            <person name="Stone D."/>
            <person name="Feist S.W."/>
        </authorList>
    </citation>
    <scope>NUCLEOTIDE SEQUENCE</scope>
</reference>
<feature type="compositionally biased region" description="Polar residues" evidence="1">
    <location>
        <begin position="1206"/>
        <end position="1217"/>
    </location>
</feature>
<keyword evidence="2" id="KW-0472">Membrane</keyword>
<accession>A0A2H9T4B2</accession>
<comment type="caution">
    <text evidence="3">The sequence shown here is derived from an EMBL/GenBank/DDBJ whole genome shotgun (WGS) entry which is preliminary data.</text>
</comment>
<protein>
    <submittedName>
        <fullName evidence="3">Uncharacterized protein</fullName>
    </submittedName>
</protein>
<feature type="transmembrane region" description="Helical" evidence="2">
    <location>
        <begin position="71"/>
        <end position="93"/>
    </location>
</feature>
<feature type="compositionally biased region" description="Basic residues" evidence="1">
    <location>
        <begin position="461"/>
        <end position="483"/>
    </location>
</feature>
<sequence length="1270" mass="142232">MCSSVYPTHKDTFQSQEHETEAIPLCSREKEFLSSPQDREIELFLTDTNMSKKRDHCRPTISNRLTIKQKIYAAVVSIGIVVLGTAASLPFILNRQKASVLQSHTKNPFDGNNLSTRGNESVTTRNHFYLGFNSHVPSPASDLLIPLTSTTNSYAETITESGFNSSTVDHPLIWRDPEFNMTENYAYMIRAHGLDVHAPPSEPGSSHSRFLHGVDLGSIDRSNRPSLMDANPAQSSRGFTSPDTRLENHRAANTMRQSVSDILNIQVDGEGPTADRQTPRRHAQQGENYLQQYCDNIDTSAYMHRTTGAMLYYRDVVNQYQMRFSRLRNTRTRLQRATPGTRQYDRLQQQSRQQLYDLRSYQDGLRRGPWASDRRRPYRRLNDDDLDAEWFNTPNRVKRSSDAHKEYVDLIRAGGTSLNESLALADTLTQLGDLMQQTTDLVDILGDSVPDKNQKQSASGKKGKKNCKEKKEKNKKKNKKKQTSRNSPSDQKPPNNNPSNQRPPNNSPSQVSNPIDFNLIFQSIGALLSGIMATLATIFSSCDRDDNDNPNDYPSPNPIEPKMYIEFGKGTFILANFNSKNSTPDFNATNTTEEIFSQPITTELIANDSYVPTLSELPSHITEPTPVTNQLNTTYEITPELSDNNLTLPTNQTDIPNSTDPIKPITIADQLNITYEITPELSDNNLTLPANQTDIPNSTDSIKPITITDQLNITYEITPELSDNNLTLPANQTDIPNSTDSIKPITITDQLNITYEITPELSDNNLTLPANQTDIPNSTDSIKPITITDQLNITYEITPELSDNNLTLPANQTDIPNSTDSIKPITITDQLNITYEITSVMPDDNLTFPTFLTNTPNNNTSADQNLPTPLLDIPNNNTTDSEYNIPDTMNTFVHWMTSVADFFLDSINSEYGCANVLGTNGRVVVYPSLSISNLTESITMNWEYFFLNNQKALIPLTKDIAELATENISIPMASPKIARNFVHEAELFRIMPSYKQPVTAGKSIENGKWLCFYGVSPGFYQLSSPQGEIITSFLVPGHTPPESKNPSTPPPSDEETIQQKLEHAFNSTGQDPSLLPVLNFFKENTHLRLIDYSDGLDGTYSPLQIVTLAANNIYAEDLLEFSEVITTIAGYFSLDPRLLTEKTIFWCFTLPAIPQEKSIQHIAKQINDNSKKTSPPSDSKKQEKLKKLKQKQQLANAPNRIIKPHSTVSSNGDTNFQRPLAHDESTLPWHQSEDSLSPEKTQGKLKTIKQKQSQLNAPNRILKPNSTAFP</sequence>
<dbReference type="AlphaFoldDB" id="A0A2H9T4B2"/>
<proteinExistence type="predicted"/>
<keyword evidence="2" id="KW-0812">Transmembrane</keyword>
<organism evidence="3">
    <name type="scientific">invertebrate metagenome</name>
    <dbReference type="NCBI Taxonomy" id="1711999"/>
    <lineage>
        <taxon>unclassified sequences</taxon>
        <taxon>metagenomes</taxon>
        <taxon>organismal metagenomes</taxon>
    </lineage>
</organism>
<feature type="compositionally biased region" description="Low complexity" evidence="1">
    <location>
        <begin position="486"/>
        <end position="511"/>
    </location>
</feature>
<feature type="compositionally biased region" description="Basic and acidic residues" evidence="1">
    <location>
        <begin position="8"/>
        <end position="20"/>
    </location>
</feature>
<dbReference type="EMBL" id="NSIT01000280">
    <property type="protein sequence ID" value="PJE78048.1"/>
    <property type="molecule type" value="Genomic_DNA"/>
</dbReference>
<name>A0A2H9T4B2_9ZZZZ</name>
<gene>
    <name evidence="3" type="ORF">CI610_03023</name>
</gene>
<feature type="region of interest" description="Disordered" evidence="1">
    <location>
        <begin position="1035"/>
        <end position="1054"/>
    </location>
</feature>
<feature type="region of interest" description="Disordered" evidence="1">
    <location>
        <begin position="446"/>
        <end position="511"/>
    </location>
</feature>
<feature type="compositionally biased region" description="Polar residues" evidence="1">
    <location>
        <begin position="232"/>
        <end position="243"/>
    </location>
</feature>
<feature type="region of interest" description="Disordered" evidence="1">
    <location>
        <begin position="1"/>
        <end position="20"/>
    </location>
</feature>
<feature type="region of interest" description="Disordered" evidence="1">
    <location>
        <begin position="1190"/>
        <end position="1270"/>
    </location>
</feature>
<evidence type="ECO:0000313" key="3">
    <source>
        <dbReference type="EMBL" id="PJE78048.1"/>
    </source>
</evidence>
<keyword evidence="2" id="KW-1133">Transmembrane helix</keyword>
<evidence type="ECO:0000256" key="1">
    <source>
        <dbReference type="SAM" id="MobiDB-lite"/>
    </source>
</evidence>
<feature type="compositionally biased region" description="Polar residues" evidence="1">
    <location>
        <begin position="641"/>
        <end position="660"/>
    </location>
</feature>
<feature type="region of interest" description="Disordered" evidence="1">
    <location>
        <begin position="221"/>
        <end position="243"/>
    </location>
</feature>
<evidence type="ECO:0000256" key="2">
    <source>
        <dbReference type="SAM" id="Phobius"/>
    </source>
</evidence>